<dbReference type="Gene3D" id="1.20.920.10">
    <property type="entry name" value="Bromodomain-like"/>
    <property type="match status" value="1"/>
</dbReference>
<evidence type="ECO:0000256" key="12">
    <source>
        <dbReference type="SAM" id="MobiDB-lite"/>
    </source>
</evidence>
<feature type="region of interest" description="Disordered" evidence="12">
    <location>
        <begin position="1429"/>
        <end position="1509"/>
    </location>
</feature>
<dbReference type="Gene3D" id="3.40.50.300">
    <property type="entry name" value="P-loop containing nucleotide triphosphate hydrolases"/>
    <property type="match status" value="1"/>
</dbReference>
<dbReference type="GO" id="GO:0016787">
    <property type="term" value="F:hydrolase activity"/>
    <property type="evidence" value="ECO:0007669"/>
    <property type="project" value="UniProtKB-KW"/>
</dbReference>
<gene>
    <name evidence="19" type="ORF">HK099_005090</name>
</gene>
<feature type="domain" description="Rhodanese" evidence="14">
    <location>
        <begin position="32"/>
        <end position="128"/>
    </location>
</feature>
<evidence type="ECO:0000256" key="10">
    <source>
        <dbReference type="PROSITE-ProRule" id="PRU00035"/>
    </source>
</evidence>
<dbReference type="InterPro" id="IPR014978">
    <property type="entry name" value="Gln-Leu-Gln_QLQ"/>
</dbReference>
<dbReference type="InterPro" id="IPR001650">
    <property type="entry name" value="Helicase_C-like"/>
</dbReference>
<evidence type="ECO:0000256" key="11">
    <source>
        <dbReference type="SAM" id="Coils"/>
    </source>
</evidence>
<dbReference type="Pfam" id="PF00176">
    <property type="entry name" value="SNF2-rel_dom"/>
    <property type="match status" value="1"/>
</dbReference>
<dbReference type="EMBL" id="JADGJW010000383">
    <property type="protein sequence ID" value="KAJ3218389.1"/>
    <property type="molecule type" value="Genomic_DNA"/>
</dbReference>
<evidence type="ECO:0000256" key="8">
    <source>
        <dbReference type="ARBA" id="ARBA00023163"/>
    </source>
</evidence>
<dbReference type="SMART" id="SM01314">
    <property type="entry name" value="SnAC"/>
    <property type="match status" value="1"/>
</dbReference>
<dbReference type="Pfam" id="PF00271">
    <property type="entry name" value="Helicase_C"/>
    <property type="match status" value="1"/>
</dbReference>
<keyword evidence="7 10" id="KW-0103">Bromodomain</keyword>
<keyword evidence="3" id="KW-0378">Hydrolase</keyword>
<dbReference type="PRINTS" id="PR00503">
    <property type="entry name" value="BROMODOMAIN"/>
</dbReference>
<feature type="domain" description="Bromo" evidence="13">
    <location>
        <begin position="1326"/>
        <end position="1396"/>
    </location>
</feature>
<evidence type="ECO:0000256" key="6">
    <source>
        <dbReference type="ARBA" id="ARBA00023015"/>
    </source>
</evidence>
<dbReference type="Pfam" id="PF07529">
    <property type="entry name" value="HSA"/>
    <property type="match status" value="1"/>
</dbReference>
<dbReference type="InterPro" id="IPR000330">
    <property type="entry name" value="SNF2_N"/>
</dbReference>
<evidence type="ECO:0000256" key="9">
    <source>
        <dbReference type="ARBA" id="ARBA00023242"/>
    </source>
</evidence>
<evidence type="ECO:0000256" key="3">
    <source>
        <dbReference type="ARBA" id="ARBA00022801"/>
    </source>
</evidence>
<keyword evidence="2" id="KW-0547">Nucleotide-binding</keyword>
<keyword evidence="11" id="KW-0175">Coiled coil</keyword>
<dbReference type="PANTHER" id="PTHR10799">
    <property type="entry name" value="SNF2/RAD54 HELICASE FAMILY"/>
    <property type="match status" value="1"/>
</dbReference>
<dbReference type="PROSITE" id="PS50206">
    <property type="entry name" value="RHODANESE_3"/>
    <property type="match status" value="1"/>
</dbReference>
<dbReference type="InterPro" id="IPR014012">
    <property type="entry name" value="HSA_dom"/>
</dbReference>
<dbReference type="GO" id="GO:0005634">
    <property type="term" value="C:nucleus"/>
    <property type="evidence" value="ECO:0007669"/>
    <property type="project" value="UniProtKB-SubCell"/>
</dbReference>
<feature type="domain" description="QLQ" evidence="18">
    <location>
        <begin position="212"/>
        <end position="247"/>
    </location>
</feature>
<proteinExistence type="predicted"/>
<name>A0AAD5XV76_9FUNG</name>
<feature type="compositionally biased region" description="Basic and acidic residues" evidence="12">
    <location>
        <begin position="1499"/>
        <end position="1508"/>
    </location>
</feature>
<dbReference type="InterPro" id="IPR001487">
    <property type="entry name" value="Bromodomain"/>
</dbReference>
<dbReference type="SMART" id="SM00450">
    <property type="entry name" value="RHOD"/>
    <property type="match status" value="1"/>
</dbReference>
<sequence length="1538" mass="176464">MFTDYIAKLKPVIPSITAIQLDQKLAGHVDGKPQNIHVLDVRETYEWNEYHIPYATYTGRGSALDIGCLERDVEGIIPDPYDEIIVYCAGGVRSLLAAESLQKLGYKNVFNLEGGIGAWKKAGLTIVKNRTPYQKRVLEYILNNPSYAPTISKEQLQSIINAAKAKKEADQNDPEFAQMIQMLRFYSAQSQAQIQSRTQTNVASPSTSNASQLNKEQLDVLKNQIMAFRLLSTNNELPENLKKAVFDEKSEGSPGLLPQKIVEAVNVEIKNEPKLSVENIPDYSSISNPYNLLPKPVYADTLSLRQQRLLVPAVTPTGLDPMLLLKQREKVVSARIQFRIEELSSFTSNLPNDAENERLFSQSDSFNPSIKLKALIELKSLRLLDKQKKLRNDIMSVVASGTTLATVVDRSVYRRMKKQSVRDARQTEKIEHSQKMEREKREKQKTFDYLNSITDHGKQLNQFHRMHQSKSVKLGSQVLAYHKITAKEEEKRILRLQQDRLKALKENNEEEYLKLIDHAKDTRITTILSQTNQYLSNLTNAIRAQKNSVSGGDFTDGNTSAIYGEDDRTEEEGLQDYYNSSHKITETVTAQASIMVGGTLKEYQLKGLEWMVSLYNNRLNGILADEMGLGKTIQTISLVTYLIEKKKQSGPFLIIVPLSTIANWKLEFDKWAPSVTKVVFKGTPNERKKAQNDMRAGPFNVLLTTFEYVVREKGLLSKIKWVHMIIDEGHRMKNAQSKLSTTLMQHYTSRYRLILTGTPLQNNLPELWALLNFILPKIFNSVKSFDEWFNSPFTGGLAGNDKIELNEEESLLLIKRLHKVLRPFLLRRLKKDVESELPDKVETVIKCNMSSLQLKLTHQLKTRKSFYDGGEKKNTGGLKSLNNMVMQFRKICNHPFVFPVVEEAINPFKATDANIYRAAGKFELLDRILPKYKATNHRVLMFFQMTQIMDIMEDYLRWRGHEYLRLDGSVKAEDRGASMKDFNAPDSKYFIFLLSTRAGGLGLNLQSADTVIIYDSDWNPHQDLQAQDRAHRIGQTKEVRILRLVTTNSIEEHILARAQLKLDLDGKVIQAGKFDNKTSEAEREELLRSMFGEKEENEDEEDVSMNDDELNEIISRNEEEVKIFKEIDLKRKEKDIEDWKGLGKASHYNGVRLMQDSELPSQYLADMEDIALQGIMAFIYDFLLTCLLEQMAADSIVLGRGVREKKEIFYDEVLKEDEWLAIVDSGGDLASASMKKRRSRATKEQGNSDDDEVVEEEVLQPRSRGRPSAVAKYQPEAPKKRRKRDKYGIDPDEVDPVDPAMRICMTRFFNACYDAVESLTVGEGSTERQRCYLFLELPDKNLYKDYYILIKKPIAMDIIDARINSSYYKTIFQFQEDFDLMFKNAMIYNQEGSDVFTDALEMKKVFEFNLKNHLNNGSLELTKEDIEAANQKQQEATMQQQQQKKNRKRRDSIATENSENSETYKTVKKGRKSGAGRKRKRIIDEFEEDFINDDEEDEAYGKEGEGGIKRQKISEIFSNRNLPKIKKRELEEGEEADY</sequence>
<dbReference type="SMART" id="SM00487">
    <property type="entry name" value="DEXDc"/>
    <property type="match status" value="1"/>
</dbReference>
<keyword evidence="4" id="KW-0347">Helicase</keyword>
<feature type="compositionally biased region" description="Basic residues" evidence="12">
    <location>
        <begin position="1466"/>
        <end position="1481"/>
    </location>
</feature>
<dbReference type="Proteomes" id="UP001211065">
    <property type="component" value="Unassembled WGS sequence"/>
</dbReference>
<evidence type="ECO:0000313" key="20">
    <source>
        <dbReference type="Proteomes" id="UP001211065"/>
    </source>
</evidence>
<dbReference type="GO" id="GO:0006366">
    <property type="term" value="P:transcription by RNA polymerase II"/>
    <property type="evidence" value="ECO:0007669"/>
    <property type="project" value="UniProtKB-ARBA"/>
</dbReference>
<evidence type="ECO:0000313" key="19">
    <source>
        <dbReference type="EMBL" id="KAJ3218389.1"/>
    </source>
</evidence>
<dbReference type="FunFam" id="3.40.50.10810:FF:000008">
    <property type="entry name" value="Chromatin structure-remodeling complex subunit snf21"/>
    <property type="match status" value="1"/>
</dbReference>
<keyword evidence="9" id="KW-0539">Nucleus</keyword>
<dbReference type="InterPro" id="IPR001763">
    <property type="entry name" value="Rhodanese-like_dom"/>
</dbReference>
<feature type="compositionally biased region" description="Polar residues" evidence="12">
    <location>
        <begin position="1454"/>
        <end position="1464"/>
    </location>
</feature>
<feature type="compositionally biased region" description="Acidic residues" evidence="12">
    <location>
        <begin position="1247"/>
        <end position="1258"/>
    </location>
</feature>
<dbReference type="Pfam" id="PF00439">
    <property type="entry name" value="Bromodomain"/>
    <property type="match status" value="1"/>
</dbReference>
<feature type="compositionally biased region" description="Low complexity" evidence="12">
    <location>
        <begin position="1431"/>
        <end position="1443"/>
    </location>
</feature>
<feature type="domain" description="Helicase ATP-binding" evidence="15">
    <location>
        <begin position="612"/>
        <end position="777"/>
    </location>
</feature>
<dbReference type="InterPro" id="IPR027417">
    <property type="entry name" value="P-loop_NTPase"/>
</dbReference>
<evidence type="ECO:0000256" key="7">
    <source>
        <dbReference type="ARBA" id="ARBA00023117"/>
    </source>
</evidence>
<dbReference type="Pfam" id="PF08880">
    <property type="entry name" value="QLQ"/>
    <property type="match status" value="1"/>
</dbReference>
<dbReference type="InterPro" id="IPR014001">
    <property type="entry name" value="Helicase_ATP-bd"/>
</dbReference>
<dbReference type="FunFam" id="3.40.50.300:FF:000843">
    <property type="entry name" value="Chromatin structure-remodeling complex subunit snf21"/>
    <property type="match status" value="1"/>
</dbReference>
<dbReference type="SMART" id="SM00490">
    <property type="entry name" value="HELICc"/>
    <property type="match status" value="1"/>
</dbReference>
<evidence type="ECO:0000256" key="2">
    <source>
        <dbReference type="ARBA" id="ARBA00022741"/>
    </source>
</evidence>
<dbReference type="Pfam" id="PF14619">
    <property type="entry name" value="SnAC"/>
    <property type="match status" value="1"/>
</dbReference>
<dbReference type="Gene3D" id="3.40.250.10">
    <property type="entry name" value="Rhodanese-like domain"/>
    <property type="match status" value="1"/>
</dbReference>
<dbReference type="GO" id="GO:1902494">
    <property type="term" value="C:catalytic complex"/>
    <property type="evidence" value="ECO:0007669"/>
    <property type="project" value="UniProtKB-ARBA"/>
</dbReference>
<reference evidence="19" key="1">
    <citation type="submission" date="2020-05" db="EMBL/GenBank/DDBJ databases">
        <title>Phylogenomic resolution of chytrid fungi.</title>
        <authorList>
            <person name="Stajich J.E."/>
            <person name="Amses K."/>
            <person name="Simmons R."/>
            <person name="Seto K."/>
            <person name="Myers J."/>
            <person name="Bonds A."/>
            <person name="Quandt C.A."/>
            <person name="Barry K."/>
            <person name="Liu P."/>
            <person name="Grigoriev I."/>
            <person name="Longcore J.E."/>
            <person name="James T.Y."/>
        </authorList>
    </citation>
    <scope>NUCLEOTIDE SEQUENCE</scope>
    <source>
        <strain evidence="19">JEL0476</strain>
    </source>
</reference>
<dbReference type="InterPro" id="IPR038718">
    <property type="entry name" value="SNF2-like_sf"/>
</dbReference>
<dbReference type="SUPFAM" id="SSF52821">
    <property type="entry name" value="Rhodanese/Cell cycle control phosphatase"/>
    <property type="match status" value="1"/>
</dbReference>
<keyword evidence="8" id="KW-0804">Transcription</keyword>
<comment type="caution">
    <text evidence="19">The sequence shown here is derived from an EMBL/GenBank/DDBJ whole genome shotgun (WGS) entry which is preliminary data.</text>
</comment>
<dbReference type="PROSITE" id="PS51666">
    <property type="entry name" value="QLQ"/>
    <property type="match status" value="1"/>
</dbReference>
<dbReference type="InterPro" id="IPR036873">
    <property type="entry name" value="Rhodanese-like_dom_sf"/>
</dbReference>
<feature type="region of interest" description="Disordered" evidence="12">
    <location>
        <begin position="1233"/>
        <end position="1291"/>
    </location>
</feature>
<dbReference type="SMART" id="SM00297">
    <property type="entry name" value="BROMO"/>
    <property type="match status" value="1"/>
</dbReference>
<dbReference type="Gene3D" id="3.40.50.10810">
    <property type="entry name" value="Tandem AAA-ATPase domain"/>
    <property type="match status" value="1"/>
</dbReference>
<feature type="region of interest" description="Disordered" evidence="12">
    <location>
        <begin position="419"/>
        <end position="442"/>
    </location>
</feature>
<evidence type="ECO:0000259" key="13">
    <source>
        <dbReference type="PROSITE" id="PS50014"/>
    </source>
</evidence>
<keyword evidence="5" id="KW-0067">ATP-binding</keyword>
<dbReference type="InterPro" id="IPR029295">
    <property type="entry name" value="SnAC"/>
</dbReference>
<dbReference type="GO" id="GO:0006355">
    <property type="term" value="P:regulation of DNA-templated transcription"/>
    <property type="evidence" value="ECO:0007669"/>
    <property type="project" value="InterPro"/>
</dbReference>
<feature type="domain" description="Helicase C-terminal" evidence="16">
    <location>
        <begin position="924"/>
        <end position="1087"/>
    </location>
</feature>
<dbReference type="CDD" id="cd17996">
    <property type="entry name" value="DEXHc_SMARCA2_SMARCA4"/>
    <property type="match status" value="1"/>
</dbReference>
<evidence type="ECO:0000259" key="17">
    <source>
        <dbReference type="PROSITE" id="PS51204"/>
    </source>
</evidence>
<evidence type="ECO:0000259" key="18">
    <source>
        <dbReference type="PROSITE" id="PS51666"/>
    </source>
</evidence>
<dbReference type="CDD" id="cd18793">
    <property type="entry name" value="SF2_C_SNF"/>
    <property type="match status" value="1"/>
</dbReference>
<dbReference type="SMART" id="SM00951">
    <property type="entry name" value="QLQ"/>
    <property type="match status" value="1"/>
</dbReference>
<evidence type="ECO:0000259" key="15">
    <source>
        <dbReference type="PROSITE" id="PS51192"/>
    </source>
</evidence>
<dbReference type="SUPFAM" id="SSF47370">
    <property type="entry name" value="Bromodomain"/>
    <property type="match status" value="1"/>
</dbReference>
<dbReference type="SUPFAM" id="SSF52540">
    <property type="entry name" value="P-loop containing nucleoside triphosphate hydrolases"/>
    <property type="match status" value="2"/>
</dbReference>
<dbReference type="PROSITE" id="PS51204">
    <property type="entry name" value="HSA"/>
    <property type="match status" value="1"/>
</dbReference>
<dbReference type="PROSITE" id="PS51192">
    <property type="entry name" value="HELICASE_ATP_BIND_1"/>
    <property type="match status" value="1"/>
</dbReference>
<comment type="subcellular location">
    <subcellularLocation>
        <location evidence="1">Nucleus</location>
    </subcellularLocation>
</comment>
<accession>A0AAD5XV76</accession>
<dbReference type="PROSITE" id="PS51194">
    <property type="entry name" value="HELICASE_CTER"/>
    <property type="match status" value="1"/>
</dbReference>
<dbReference type="PROSITE" id="PS50014">
    <property type="entry name" value="BROMODOMAIN_2"/>
    <property type="match status" value="1"/>
</dbReference>
<evidence type="ECO:0000256" key="5">
    <source>
        <dbReference type="ARBA" id="ARBA00022840"/>
    </source>
</evidence>
<dbReference type="GO" id="GO:0005694">
    <property type="term" value="C:chromosome"/>
    <property type="evidence" value="ECO:0007669"/>
    <property type="project" value="UniProtKB-ARBA"/>
</dbReference>
<keyword evidence="20" id="KW-1185">Reference proteome</keyword>
<dbReference type="SMART" id="SM00573">
    <property type="entry name" value="HSA"/>
    <property type="match status" value="1"/>
</dbReference>
<feature type="domain" description="HSA" evidence="17">
    <location>
        <begin position="434"/>
        <end position="506"/>
    </location>
</feature>
<organism evidence="19 20">
    <name type="scientific">Clydaea vesicula</name>
    <dbReference type="NCBI Taxonomy" id="447962"/>
    <lineage>
        <taxon>Eukaryota</taxon>
        <taxon>Fungi</taxon>
        <taxon>Fungi incertae sedis</taxon>
        <taxon>Chytridiomycota</taxon>
        <taxon>Chytridiomycota incertae sedis</taxon>
        <taxon>Chytridiomycetes</taxon>
        <taxon>Lobulomycetales</taxon>
        <taxon>Lobulomycetaceae</taxon>
        <taxon>Clydaea</taxon>
    </lineage>
</organism>
<feature type="compositionally biased region" description="Acidic residues" evidence="12">
    <location>
        <begin position="1485"/>
        <end position="1498"/>
    </location>
</feature>
<dbReference type="GO" id="GO:0004386">
    <property type="term" value="F:helicase activity"/>
    <property type="evidence" value="ECO:0007669"/>
    <property type="project" value="UniProtKB-KW"/>
</dbReference>
<evidence type="ECO:0000256" key="1">
    <source>
        <dbReference type="ARBA" id="ARBA00004123"/>
    </source>
</evidence>
<dbReference type="CDD" id="cd00158">
    <property type="entry name" value="RHOD"/>
    <property type="match status" value="1"/>
</dbReference>
<dbReference type="Pfam" id="PF00581">
    <property type="entry name" value="Rhodanese"/>
    <property type="match status" value="1"/>
</dbReference>
<protein>
    <submittedName>
        <fullName evidence="19">Uncharacterized protein</fullName>
    </submittedName>
</protein>
<dbReference type="GO" id="GO:0006338">
    <property type="term" value="P:chromatin remodeling"/>
    <property type="evidence" value="ECO:0007669"/>
    <property type="project" value="UniProtKB-ARBA"/>
</dbReference>
<feature type="region of interest" description="Disordered" evidence="12">
    <location>
        <begin position="1519"/>
        <end position="1538"/>
    </location>
</feature>
<dbReference type="GO" id="GO:0042393">
    <property type="term" value="F:histone binding"/>
    <property type="evidence" value="ECO:0007669"/>
    <property type="project" value="InterPro"/>
</dbReference>
<dbReference type="Gene3D" id="1.20.5.170">
    <property type="match status" value="1"/>
</dbReference>
<dbReference type="InterPro" id="IPR049730">
    <property type="entry name" value="SNF2/RAD54-like_C"/>
</dbReference>
<dbReference type="GO" id="GO:0005524">
    <property type="term" value="F:ATP binding"/>
    <property type="evidence" value="ECO:0007669"/>
    <property type="project" value="UniProtKB-KW"/>
</dbReference>
<feature type="compositionally biased region" description="Basic and acidic residues" evidence="12">
    <location>
        <begin position="420"/>
        <end position="442"/>
    </location>
</feature>
<keyword evidence="6" id="KW-0805">Transcription regulation</keyword>
<evidence type="ECO:0000259" key="14">
    <source>
        <dbReference type="PROSITE" id="PS50206"/>
    </source>
</evidence>
<evidence type="ECO:0000259" key="16">
    <source>
        <dbReference type="PROSITE" id="PS51194"/>
    </source>
</evidence>
<dbReference type="InterPro" id="IPR036427">
    <property type="entry name" value="Bromodomain-like_sf"/>
</dbReference>
<evidence type="ECO:0000256" key="4">
    <source>
        <dbReference type="ARBA" id="ARBA00022806"/>
    </source>
</evidence>
<feature type="coiled-coil region" evidence="11">
    <location>
        <begin position="486"/>
        <end position="514"/>
    </location>
</feature>